<evidence type="ECO:0000313" key="4">
    <source>
        <dbReference type="EMBL" id="KAD6795463.1"/>
    </source>
</evidence>
<name>A0A5N6PNJ9_9ASTR</name>
<comment type="caution">
    <text evidence="4">The sequence shown here is derived from an EMBL/GenBank/DDBJ whole genome shotgun (WGS) entry which is preliminary data.</text>
</comment>
<dbReference type="InterPro" id="IPR054059">
    <property type="entry name" value="MORF/ORRM1/DAG-like_MORF"/>
</dbReference>
<feature type="compositionally biased region" description="Basic and acidic residues" evidence="2">
    <location>
        <begin position="209"/>
        <end position="218"/>
    </location>
</feature>
<dbReference type="EMBL" id="SZYD01000003">
    <property type="protein sequence ID" value="KAD6795463.1"/>
    <property type="molecule type" value="Genomic_DNA"/>
</dbReference>
<dbReference type="GO" id="GO:0005739">
    <property type="term" value="C:mitochondrion"/>
    <property type="evidence" value="ECO:0007669"/>
    <property type="project" value="TreeGrafter"/>
</dbReference>
<evidence type="ECO:0000259" key="3">
    <source>
        <dbReference type="Pfam" id="PF21864"/>
    </source>
</evidence>
<feature type="compositionally biased region" description="Gly residues" evidence="2">
    <location>
        <begin position="318"/>
        <end position="330"/>
    </location>
</feature>
<dbReference type="AlphaFoldDB" id="A0A5N6PNJ9"/>
<dbReference type="GO" id="GO:0016554">
    <property type="term" value="P:cytidine to uridine editing"/>
    <property type="evidence" value="ECO:0007669"/>
    <property type="project" value="InterPro"/>
</dbReference>
<dbReference type="InterPro" id="IPR039206">
    <property type="entry name" value="MORF/ORRM1/DAG-like"/>
</dbReference>
<feature type="region of interest" description="Disordered" evidence="2">
    <location>
        <begin position="422"/>
        <end position="465"/>
    </location>
</feature>
<accession>A0A5N6PNJ9</accession>
<gene>
    <name evidence="4" type="ORF">E3N88_06359</name>
</gene>
<evidence type="ECO:0000256" key="1">
    <source>
        <dbReference type="ARBA" id="ARBA00022946"/>
    </source>
</evidence>
<dbReference type="OrthoDB" id="1706674at2759"/>
<dbReference type="InterPro" id="IPR037045">
    <property type="entry name" value="S8pro/Inhibitor_I9_sf"/>
</dbReference>
<dbReference type="Gene3D" id="3.30.70.80">
    <property type="entry name" value="Peptidase S8 propeptide/proteinase inhibitor I9"/>
    <property type="match status" value="1"/>
</dbReference>
<proteinExistence type="predicted"/>
<feature type="region of interest" description="Disordered" evidence="2">
    <location>
        <begin position="190"/>
        <end position="341"/>
    </location>
</feature>
<feature type="compositionally biased region" description="Gly residues" evidence="2">
    <location>
        <begin position="422"/>
        <end position="437"/>
    </location>
</feature>
<protein>
    <recommendedName>
        <fullName evidence="3">MORF/ORRM1/DAG-like MORF domain-containing protein</fullName>
    </recommendedName>
</protein>
<dbReference type="PANTHER" id="PTHR31346:SF5">
    <property type="entry name" value="MULTIPLE ORGANELLAR RNA EDITING FACTOR 1, MITOCHONDRIAL"/>
    <property type="match status" value="1"/>
</dbReference>
<reference evidence="4 5" key="1">
    <citation type="submission" date="2019-05" db="EMBL/GenBank/DDBJ databases">
        <title>Mikania micrantha, genome provides insights into the molecular mechanism of rapid growth.</title>
        <authorList>
            <person name="Liu B."/>
        </authorList>
    </citation>
    <scope>NUCLEOTIDE SEQUENCE [LARGE SCALE GENOMIC DNA]</scope>
    <source>
        <strain evidence="4">NLD-2019</strain>
        <tissue evidence="4">Leaf</tissue>
    </source>
</reference>
<evidence type="ECO:0000313" key="5">
    <source>
        <dbReference type="Proteomes" id="UP000326396"/>
    </source>
</evidence>
<keyword evidence="5" id="KW-1185">Reference proteome</keyword>
<feature type="compositionally biased region" description="Gly residues" evidence="2">
    <location>
        <begin position="282"/>
        <end position="309"/>
    </location>
</feature>
<dbReference type="GO" id="GO:0080156">
    <property type="term" value="P:mitochondrial mRNA modification"/>
    <property type="evidence" value="ECO:0007669"/>
    <property type="project" value="TreeGrafter"/>
</dbReference>
<dbReference type="PANTHER" id="PTHR31346">
    <property type="entry name" value="MULTIPLE ORGANELLAR RNA EDITING FACTOR 2, CHLOROPLASTIC-RELATED-RELATED"/>
    <property type="match status" value="1"/>
</dbReference>
<dbReference type="Proteomes" id="UP000326396">
    <property type="component" value="Linkage Group LG11"/>
</dbReference>
<feature type="compositionally biased region" description="Polar residues" evidence="2">
    <location>
        <begin position="239"/>
        <end position="276"/>
    </location>
</feature>
<dbReference type="Pfam" id="PF21864">
    <property type="entry name" value="MORF_dom"/>
    <property type="match status" value="1"/>
</dbReference>
<sequence>MAANVLRLRRSLALSSAILNHSRHFSVLPSVTASSSSPSTVQQNPSLFDITQLKANNVLFRFISSRSISSRSRYNNDDMDGDQISPDAILFEGCDYNHWLITMDFPKDPKPSPEEMVETYVQTAAKVLGSVEEAKKKIYACSTTTYNGFQVEVSEEVSEQFKSLPGVVFVLPDSYIDPVNKEYGGDKYINGTIIPRPPPVQYGRQGGRYNDRNREYNRPPRGQFEQSGGQGNYQRGPIPSNQVNYNQGEGRTYPQRDQGNYAQSGQRDFRGQGSNFTPPPGGGYNQGSGGGYRQGTGGQYDQGRGGQYGQGSNAGESYGQGTGGSYGQSGDGNYRQVGGNYGQGDGVGGGNYGQGGGGGNYGQGGGGGGNYGYGRGGGGNYGQGGGGGNYGYGQGGGGGGNYGQGGGGGNYGQVGGGGNYRQGGGGGNYRQGAGGNQGQQMGYGSNQTSPQYGENPGFSQVGERSNIHGQQGNYEIAEEAEAHKLNANEMRRVYISKLDKHRDESIQKRRTLQPWVYLVARPVGWREPMHIDIDECLKGLQNHMVVFSLSLTLFMYF</sequence>
<keyword evidence="1" id="KW-0809">Transit peptide</keyword>
<evidence type="ECO:0000256" key="2">
    <source>
        <dbReference type="SAM" id="MobiDB-lite"/>
    </source>
</evidence>
<organism evidence="4 5">
    <name type="scientific">Mikania micrantha</name>
    <name type="common">bitter vine</name>
    <dbReference type="NCBI Taxonomy" id="192012"/>
    <lineage>
        <taxon>Eukaryota</taxon>
        <taxon>Viridiplantae</taxon>
        <taxon>Streptophyta</taxon>
        <taxon>Embryophyta</taxon>
        <taxon>Tracheophyta</taxon>
        <taxon>Spermatophyta</taxon>
        <taxon>Magnoliopsida</taxon>
        <taxon>eudicotyledons</taxon>
        <taxon>Gunneridae</taxon>
        <taxon>Pentapetalae</taxon>
        <taxon>asterids</taxon>
        <taxon>campanulids</taxon>
        <taxon>Asterales</taxon>
        <taxon>Asteraceae</taxon>
        <taxon>Asteroideae</taxon>
        <taxon>Heliantheae alliance</taxon>
        <taxon>Eupatorieae</taxon>
        <taxon>Mikania</taxon>
    </lineage>
</organism>
<feature type="domain" description="MORF/ORRM1/DAG-like MORF" evidence="3">
    <location>
        <begin position="96"/>
        <end position="188"/>
    </location>
</feature>